<dbReference type="PATRIC" id="fig|1197174.4.peg.1212"/>
<keyword evidence="2" id="KW-1185">Reference proteome</keyword>
<comment type="caution">
    <text evidence="1">The sequence shown here is derived from an EMBL/GenBank/DDBJ whole genome shotgun (WGS) entry which is preliminary data.</text>
</comment>
<accession>J1YD89</accession>
<proteinExistence type="predicted"/>
<name>J1YD89_9ALTE</name>
<dbReference type="AlphaFoldDB" id="J1YD89"/>
<reference evidence="1 2" key="1">
    <citation type="journal article" date="2012" name="J. Bacteriol.">
        <title>Genome Sequence of Pectin-Degrading Alishewanella aestuarii Strain B11T, Isolated from Tidal Flat Sediment.</title>
        <authorList>
            <person name="Jung J."/>
            <person name="Choi S."/>
            <person name="Chun J."/>
            <person name="Park W."/>
        </authorList>
    </citation>
    <scope>NUCLEOTIDE SEQUENCE [LARGE SCALE GENOMIC DNA]</scope>
    <source>
        <strain evidence="1 2">B11</strain>
    </source>
</reference>
<organism evidence="1 2">
    <name type="scientific">Alishewanella aestuarii B11</name>
    <dbReference type="NCBI Taxonomy" id="1197174"/>
    <lineage>
        <taxon>Bacteria</taxon>
        <taxon>Pseudomonadati</taxon>
        <taxon>Pseudomonadota</taxon>
        <taxon>Gammaproteobacteria</taxon>
        <taxon>Alteromonadales</taxon>
        <taxon>Alteromonadaceae</taxon>
        <taxon>Alishewanella</taxon>
    </lineage>
</organism>
<dbReference type="Proteomes" id="UP000012043">
    <property type="component" value="Unassembled WGS sequence"/>
</dbReference>
<sequence>MEPYIPFGYISIENVILKLSISIDMIQIRFLVKNNTALLKQRGQS</sequence>
<evidence type="ECO:0000313" key="2">
    <source>
        <dbReference type="Proteomes" id="UP000012043"/>
    </source>
</evidence>
<evidence type="ECO:0000313" key="1">
    <source>
        <dbReference type="EMBL" id="EJI85840.1"/>
    </source>
</evidence>
<protein>
    <submittedName>
        <fullName evidence="1">Uncharacterized protein</fullName>
    </submittedName>
</protein>
<gene>
    <name evidence="1" type="ORF">AEST_12420</name>
</gene>
<dbReference type="EMBL" id="ALAB01000011">
    <property type="protein sequence ID" value="EJI85840.1"/>
    <property type="molecule type" value="Genomic_DNA"/>
</dbReference>